<dbReference type="SUPFAM" id="SSF47384">
    <property type="entry name" value="Homodimeric domain of signal transducing histidine kinase"/>
    <property type="match status" value="1"/>
</dbReference>
<reference evidence="8" key="1">
    <citation type="submission" date="2021-10" db="EMBL/GenBank/DDBJ databases">
        <authorList>
            <person name="Piombo E."/>
        </authorList>
    </citation>
    <scope>NUCLEOTIDE SEQUENCE</scope>
</reference>
<feature type="region of interest" description="Disordered" evidence="5">
    <location>
        <begin position="417"/>
        <end position="457"/>
    </location>
</feature>
<dbReference type="SMART" id="SM00388">
    <property type="entry name" value="HisKA"/>
    <property type="match status" value="1"/>
</dbReference>
<feature type="domain" description="Response regulatory" evidence="7">
    <location>
        <begin position="1114"/>
        <end position="1243"/>
    </location>
</feature>
<dbReference type="Gene3D" id="3.40.50.2300">
    <property type="match status" value="1"/>
</dbReference>
<dbReference type="SMART" id="SM00448">
    <property type="entry name" value="REC"/>
    <property type="match status" value="1"/>
</dbReference>
<comment type="caution">
    <text evidence="8">The sequence shown here is derived from an EMBL/GenBank/DDBJ whole genome shotgun (WGS) entry which is preliminary data.</text>
</comment>
<feature type="modified residue" description="4-aspartylphosphate" evidence="4">
    <location>
        <position position="1174"/>
    </location>
</feature>
<dbReference type="CDD" id="cd00082">
    <property type="entry name" value="HisKA"/>
    <property type="match status" value="1"/>
</dbReference>
<dbReference type="GO" id="GO:0000155">
    <property type="term" value="F:phosphorelay sensor kinase activity"/>
    <property type="evidence" value="ECO:0007669"/>
    <property type="project" value="InterPro"/>
</dbReference>
<dbReference type="AlphaFoldDB" id="A0A9N9YMJ5"/>
<dbReference type="InterPro" id="IPR036890">
    <property type="entry name" value="HATPase_C_sf"/>
</dbReference>
<evidence type="ECO:0000256" key="5">
    <source>
        <dbReference type="SAM" id="MobiDB-lite"/>
    </source>
</evidence>
<name>A0A9N9YMJ5_9HYPO</name>
<evidence type="ECO:0000256" key="2">
    <source>
        <dbReference type="ARBA" id="ARBA00022679"/>
    </source>
</evidence>
<dbReference type="InterPro" id="IPR011006">
    <property type="entry name" value="CheY-like_superfamily"/>
</dbReference>
<dbReference type="Gene3D" id="3.30.450.40">
    <property type="match status" value="1"/>
</dbReference>
<dbReference type="Gene3D" id="1.10.287.130">
    <property type="match status" value="1"/>
</dbReference>
<dbReference type="PROSITE" id="PS50109">
    <property type="entry name" value="HIS_KIN"/>
    <property type="match status" value="1"/>
</dbReference>
<feature type="region of interest" description="Disordered" evidence="5">
    <location>
        <begin position="99"/>
        <end position="121"/>
    </location>
</feature>
<proteinExistence type="predicted"/>
<dbReference type="Pfam" id="PF00072">
    <property type="entry name" value="Response_reg"/>
    <property type="match status" value="1"/>
</dbReference>
<organism evidence="8 9">
    <name type="scientific">Clonostachys rhizophaga</name>
    <dbReference type="NCBI Taxonomy" id="160324"/>
    <lineage>
        <taxon>Eukaryota</taxon>
        <taxon>Fungi</taxon>
        <taxon>Dikarya</taxon>
        <taxon>Ascomycota</taxon>
        <taxon>Pezizomycotina</taxon>
        <taxon>Sordariomycetes</taxon>
        <taxon>Hypocreomycetidae</taxon>
        <taxon>Hypocreales</taxon>
        <taxon>Bionectriaceae</taxon>
        <taxon>Clonostachys</taxon>
    </lineage>
</organism>
<sequence>MSASSELKREREAQGYAQSWKAAQGSSLNVALNVDSIELYELRGNGFTPRAARDKALTAFAQLAVFRLGLTRGMISLIDQTAQHVLAEATRSLRLVDLDGQSDHSSSPRPPNVSANSSPSVKSKAIAHNDLWCTYYFLGQAGANEMCFIIVGAVIVSRSDAICEHALTSTCTAKDPDCDRTYTAPGLIISNCQDDPRFCNRPYVKAEPGIRFYAAVPIVSRNGHKIGVYSVSDEKPRDGLTIDELQFMQGVAQAVMEHLEWARDRVDRFKGERIVRGLAAFIEGCAPLCDESKEQVPKSPSTVRPPEMSLVAAKRPNMTRTNSQFRGGTVKLKEVDKRRRASSVELSQTDTGDSAEPPPPEATPSPRKKTSNKCKVDGLSRMFHRAADILRQSTLADGVILFGATTTDSKEMLRALRSGGNRSDDDDDACSATQCNTSGSENGAGLDSSDSDTSPSARPCQIFSYSLADEKARADIEQGTALSLGALEKYFRLFPRGKTFSFTDEGSGLSSEDDSASDREPPLTPDENSEQQCGQSRPNRKVKMDHRELLKKIPGAKSVVFVPLFDHVDDRLYGGCFLWTSVNGRIMNLDADLSYLRAFSNAIMSSVGRINTHKNEAAKTTFIASISHELRSPLHGILGAAEFLKDMAADPYQTALIDSISICGKTLLDTLNHVLDYSKINRLGGLQMRRGVRQNKLINLNPDSLESMNMTAVVDLAVVLEEVVGAISAGHIFKLPGSHISTTNDGLTTFLPAGPSTPGAEGSVSILLDIDHKISWMVRTQPGAIRRIIMNLFGNALKYTSTGYVLVSLRGQLNADKSKINALIRIEDTGKGMSEEYRRNRLFVPFSQEDSFQPGTGLGLSIVKQIVDSLHGNLEVKSEQYKGTEVDVRLRFTPGPSGDSAPLDETRQATAKRTRGKQVVLLKESQCPETQGSPPTCQKLTDTLSDTCKNWFGLKVAQEGSIDAANADIFVYCEPPPHGILLRRVQNLLKTSSGGKIPIVIVICPNAEQAVRVKQCQDASLRSLPVVVEVIPQPCGPRKLGRVISHCLDTADKMAIGLPLSPEVRLPTFPLPSPPLPSVAPTSPPPLNPETPSLAVEVPAPPSPPGPKSGNNLHLLLVDDNKINLQLLVMFMKKCKFTYEVAENGQEALDKFKAGCLNGPGGGSARRFDFVLMDISMPVMNGIEATKHIRAFERENKLPRSNIIALTGLASADTRREADAAGVDIYLPKPVKFAELKSLLSTE</sequence>
<dbReference type="InterPro" id="IPR003594">
    <property type="entry name" value="HATPase_dom"/>
</dbReference>
<evidence type="ECO:0000259" key="7">
    <source>
        <dbReference type="PROSITE" id="PS50110"/>
    </source>
</evidence>
<keyword evidence="3" id="KW-0418">Kinase</keyword>
<dbReference type="CDD" id="cd17546">
    <property type="entry name" value="REC_hyHK_CKI1_RcsC-like"/>
    <property type="match status" value="1"/>
</dbReference>
<dbReference type="InterPro" id="IPR003661">
    <property type="entry name" value="HisK_dim/P_dom"/>
</dbReference>
<evidence type="ECO:0000313" key="8">
    <source>
        <dbReference type="EMBL" id="CAH0031315.1"/>
    </source>
</evidence>
<feature type="compositionally biased region" description="Pro residues" evidence="5">
    <location>
        <begin position="1075"/>
        <end position="1089"/>
    </location>
</feature>
<evidence type="ECO:0000256" key="1">
    <source>
        <dbReference type="ARBA" id="ARBA00022553"/>
    </source>
</evidence>
<dbReference type="SUPFAM" id="SSF55781">
    <property type="entry name" value="GAF domain-like"/>
    <property type="match status" value="1"/>
</dbReference>
<dbReference type="OrthoDB" id="303614at2759"/>
<dbReference type="FunFam" id="1.10.287.130:FF:000023">
    <property type="entry name" value="Sensor histidine kinase/response regulator, putative"/>
    <property type="match status" value="1"/>
</dbReference>
<evidence type="ECO:0000256" key="4">
    <source>
        <dbReference type="PROSITE-ProRule" id="PRU00169"/>
    </source>
</evidence>
<keyword evidence="2" id="KW-0808">Transferase</keyword>
<accession>A0A9N9YMJ5</accession>
<dbReference type="Pfam" id="PF00512">
    <property type="entry name" value="HisKA"/>
    <property type="match status" value="1"/>
</dbReference>
<feature type="region of interest" description="Disordered" evidence="5">
    <location>
        <begin position="313"/>
        <end position="374"/>
    </location>
</feature>
<dbReference type="PANTHER" id="PTHR43719:SF11">
    <property type="entry name" value="HISTIDINE KINASE_RESPONSE REGULATOR, PUTATIVE-RELATED"/>
    <property type="match status" value="1"/>
</dbReference>
<feature type="region of interest" description="Disordered" evidence="5">
    <location>
        <begin position="503"/>
        <end position="542"/>
    </location>
</feature>
<dbReference type="InterPro" id="IPR005467">
    <property type="entry name" value="His_kinase_dom"/>
</dbReference>
<feature type="compositionally biased region" description="Low complexity" evidence="5">
    <location>
        <begin position="112"/>
        <end position="121"/>
    </location>
</feature>
<dbReference type="InterPro" id="IPR004358">
    <property type="entry name" value="Sig_transdc_His_kin-like_C"/>
</dbReference>
<keyword evidence="9" id="KW-1185">Reference proteome</keyword>
<dbReference type="InterPro" id="IPR003018">
    <property type="entry name" value="GAF"/>
</dbReference>
<dbReference type="InterPro" id="IPR001789">
    <property type="entry name" value="Sig_transdc_resp-reg_receiver"/>
</dbReference>
<dbReference type="Pfam" id="PF01590">
    <property type="entry name" value="GAF"/>
    <property type="match status" value="1"/>
</dbReference>
<dbReference type="EMBL" id="CABFNQ020000741">
    <property type="protein sequence ID" value="CAH0031315.1"/>
    <property type="molecule type" value="Genomic_DNA"/>
</dbReference>
<evidence type="ECO:0000259" key="6">
    <source>
        <dbReference type="PROSITE" id="PS50109"/>
    </source>
</evidence>
<dbReference type="PROSITE" id="PS50110">
    <property type="entry name" value="RESPONSE_REGULATORY"/>
    <property type="match status" value="1"/>
</dbReference>
<dbReference type="Proteomes" id="UP000696573">
    <property type="component" value="Unassembled WGS sequence"/>
</dbReference>
<dbReference type="PANTHER" id="PTHR43719">
    <property type="entry name" value="TWO-COMPONENT HISTIDINE KINASE"/>
    <property type="match status" value="1"/>
</dbReference>
<gene>
    <name evidence="8" type="ORF">CRHIZ90672A_00009809</name>
</gene>
<dbReference type="Pfam" id="PF02518">
    <property type="entry name" value="HATPase_c"/>
    <property type="match status" value="1"/>
</dbReference>
<feature type="region of interest" description="Disordered" evidence="5">
    <location>
        <begin position="1075"/>
        <end position="1107"/>
    </location>
</feature>
<evidence type="ECO:0000313" key="9">
    <source>
        <dbReference type="Proteomes" id="UP000696573"/>
    </source>
</evidence>
<dbReference type="InterPro" id="IPR029016">
    <property type="entry name" value="GAF-like_dom_sf"/>
</dbReference>
<keyword evidence="1 4" id="KW-0597">Phosphoprotein</keyword>
<dbReference type="InterPro" id="IPR036097">
    <property type="entry name" value="HisK_dim/P_sf"/>
</dbReference>
<dbReference type="InterPro" id="IPR050956">
    <property type="entry name" value="2C_system_His_kinase"/>
</dbReference>
<dbReference type="Gene3D" id="3.30.565.10">
    <property type="entry name" value="Histidine kinase-like ATPase, C-terminal domain"/>
    <property type="match status" value="1"/>
</dbReference>
<dbReference type="SUPFAM" id="SSF52172">
    <property type="entry name" value="CheY-like"/>
    <property type="match status" value="1"/>
</dbReference>
<dbReference type="PRINTS" id="PR00344">
    <property type="entry name" value="BCTRLSENSOR"/>
</dbReference>
<dbReference type="SUPFAM" id="SSF55874">
    <property type="entry name" value="ATPase domain of HSP90 chaperone/DNA topoisomerase II/histidine kinase"/>
    <property type="match status" value="1"/>
</dbReference>
<protein>
    <submittedName>
        <fullName evidence="8">Uncharacterized protein</fullName>
    </submittedName>
</protein>
<feature type="compositionally biased region" description="Polar residues" evidence="5">
    <location>
        <begin position="431"/>
        <end position="441"/>
    </location>
</feature>
<dbReference type="SMART" id="SM00387">
    <property type="entry name" value="HATPase_c"/>
    <property type="match status" value="1"/>
</dbReference>
<feature type="domain" description="Histidine kinase" evidence="6">
    <location>
        <begin position="625"/>
        <end position="894"/>
    </location>
</feature>
<evidence type="ECO:0000256" key="3">
    <source>
        <dbReference type="ARBA" id="ARBA00022777"/>
    </source>
</evidence>